<comment type="caution">
    <text evidence="3">The sequence shown here is derived from an EMBL/GenBank/DDBJ whole genome shotgun (WGS) entry which is preliminary data.</text>
</comment>
<feature type="signal peptide" evidence="2">
    <location>
        <begin position="1"/>
        <end position="24"/>
    </location>
</feature>
<dbReference type="PANTHER" id="PTHR35204:SF1">
    <property type="entry name" value="ENTEROTOXIN"/>
    <property type="match status" value="1"/>
</dbReference>
<keyword evidence="2" id="KW-0732">Signal</keyword>
<evidence type="ECO:0000313" key="3">
    <source>
        <dbReference type="EMBL" id="KYK58495.1"/>
    </source>
</evidence>
<gene>
    <name evidence="3" type="ORF">DCS_05511</name>
</gene>
<dbReference type="FunCoup" id="A0A151GN06">
    <property type="interactions" value="10"/>
</dbReference>
<sequence>MRLAKCHAAAWALGSSRFLTPAAAAASASPIQPDHESAGRNCHHIFNAIHSAGRQWGSAVKHNGLSFFPAAIPKGTLLYHGSNTDSIPRGPEWLAFEVEHAEAFALSVTLPGRQHDQLVGQKPLIPSSARRRDAGRGQQNRRGYLHTYRAERDLKILYLDGMSAGKTHMGTLDTQDLLLRENNTPPAWDSFMDELDRAGSICDLMTEWAYDGFVRLEIGFEVVYCNFSNGIDLVAMKRTLLHPDADKSPYDPMKPFQWARAASERYDGIGGHRLTLDFSSMVSAFFFPVDLSNTDANRPDLPRLVAVSLDELRDIKAYLREVCTQPRRYTVNWQAVVDMIVTRYSARFALMASTLLSPSDFVEELDVVSRTYFDAPSLPGDITVASPENRTAEAIDSCTVHYLLPTYLDRDRWDVEDDMIHTALKRVVGQICNQLFVMRAVILKASARDDPLTDLSLTMGNDGGAPNLDEAVARCRQSLERLREDLSWTTWRRPQACPVNELLMIAMWPLGDAEDYWTPRCRSVDEVGYSRRSYWRGT</sequence>
<dbReference type="OrthoDB" id="10261782at2759"/>
<dbReference type="GeneID" id="63718154"/>
<dbReference type="Proteomes" id="UP000076580">
    <property type="component" value="Chromosome 02"/>
</dbReference>
<evidence type="ECO:0000256" key="1">
    <source>
        <dbReference type="SAM" id="MobiDB-lite"/>
    </source>
</evidence>
<evidence type="ECO:0000256" key="2">
    <source>
        <dbReference type="SAM" id="SignalP"/>
    </source>
</evidence>
<proteinExistence type="predicted"/>
<feature type="region of interest" description="Disordered" evidence="1">
    <location>
        <begin position="123"/>
        <end position="142"/>
    </location>
</feature>
<feature type="chain" id="PRO_5007580805" evidence="2">
    <location>
        <begin position="25"/>
        <end position="538"/>
    </location>
</feature>
<name>A0A151GN06_DRECN</name>
<dbReference type="InParanoid" id="A0A151GN06"/>
<accession>A0A151GN06</accession>
<dbReference type="PANTHER" id="PTHR35204">
    <property type="entry name" value="YALI0A21131P"/>
    <property type="match status" value="1"/>
</dbReference>
<reference evidence="3 4" key="1">
    <citation type="journal article" date="2016" name="Sci. Rep.">
        <title>Insights into Adaptations to a Near-Obligate Nematode Endoparasitic Lifestyle from the Finished Genome of Drechmeria coniospora.</title>
        <authorList>
            <person name="Zhang L."/>
            <person name="Zhou Z."/>
            <person name="Guo Q."/>
            <person name="Fokkens L."/>
            <person name="Miskei M."/>
            <person name="Pocsi I."/>
            <person name="Zhang W."/>
            <person name="Chen M."/>
            <person name="Wang L."/>
            <person name="Sun Y."/>
            <person name="Donzelli B.G."/>
            <person name="Gibson D.M."/>
            <person name="Nelson D.R."/>
            <person name="Luo J.G."/>
            <person name="Rep M."/>
            <person name="Liu H."/>
            <person name="Yang S."/>
            <person name="Wang J."/>
            <person name="Krasnoff S.B."/>
            <person name="Xu Y."/>
            <person name="Molnar I."/>
            <person name="Lin M."/>
        </authorList>
    </citation>
    <scope>NUCLEOTIDE SEQUENCE [LARGE SCALE GENOMIC DNA]</scope>
    <source>
        <strain evidence="3 4">ARSEF 6962</strain>
    </source>
</reference>
<organism evidence="3 4">
    <name type="scientific">Drechmeria coniospora</name>
    <name type="common">Nematophagous fungus</name>
    <name type="synonym">Meria coniospora</name>
    <dbReference type="NCBI Taxonomy" id="98403"/>
    <lineage>
        <taxon>Eukaryota</taxon>
        <taxon>Fungi</taxon>
        <taxon>Dikarya</taxon>
        <taxon>Ascomycota</taxon>
        <taxon>Pezizomycotina</taxon>
        <taxon>Sordariomycetes</taxon>
        <taxon>Hypocreomycetidae</taxon>
        <taxon>Hypocreales</taxon>
        <taxon>Ophiocordycipitaceae</taxon>
        <taxon>Drechmeria</taxon>
    </lineage>
</organism>
<dbReference type="InterPro" id="IPR038921">
    <property type="entry name" value="YOR389W-like"/>
</dbReference>
<evidence type="ECO:0000313" key="4">
    <source>
        <dbReference type="Proteomes" id="UP000076580"/>
    </source>
</evidence>
<dbReference type="RefSeq" id="XP_040657847.1">
    <property type="nucleotide sequence ID" value="XM_040802814.1"/>
</dbReference>
<dbReference type="STRING" id="98403.A0A151GN06"/>
<dbReference type="EMBL" id="LAYC01000002">
    <property type="protein sequence ID" value="KYK58495.1"/>
    <property type="molecule type" value="Genomic_DNA"/>
</dbReference>
<protein>
    <submittedName>
        <fullName evidence="3">Uncharacterized protein</fullName>
    </submittedName>
</protein>
<dbReference type="AlphaFoldDB" id="A0A151GN06"/>
<keyword evidence="4" id="KW-1185">Reference proteome</keyword>